<sequence>MATVTPELIMVEALRTFVGSVHGTPGDTTPQQPLPEDAAESLRQAEWLLHGSPLSTLPDPLLLLACHGSAVMIDRSGPPDANSRDEREQACWEAAFRVKTERRRREAKLGRPLRDLDPWVQAALQTLPTTSATLLA</sequence>
<dbReference type="KEGG" id="dsc:ABOD76_03670"/>
<dbReference type="AlphaFoldDB" id="A0AAU7U728"/>
<gene>
    <name evidence="1" type="ORF">ABOD76_03670</name>
</gene>
<name>A0AAU7U728_9DEIO</name>
<dbReference type="EMBL" id="CP158298">
    <property type="protein sequence ID" value="XBV84165.1"/>
    <property type="molecule type" value="Genomic_DNA"/>
</dbReference>
<accession>A0AAU7U728</accession>
<evidence type="ECO:0000313" key="1">
    <source>
        <dbReference type="EMBL" id="XBV84165.1"/>
    </source>
</evidence>
<proteinExistence type="predicted"/>
<keyword evidence="1" id="KW-0614">Plasmid</keyword>
<geneLocation type="plasmid" evidence="1">
    <name>pDson03</name>
</geneLocation>
<organism evidence="1">
    <name type="scientific">Deinococcus sonorensis KR-87</name>
    <dbReference type="NCBI Taxonomy" id="694439"/>
    <lineage>
        <taxon>Bacteria</taxon>
        <taxon>Thermotogati</taxon>
        <taxon>Deinococcota</taxon>
        <taxon>Deinococci</taxon>
        <taxon>Deinococcales</taxon>
        <taxon>Deinococcaceae</taxon>
        <taxon>Deinococcus</taxon>
    </lineage>
</organism>
<reference evidence="1" key="1">
    <citation type="submission" date="2024-06" db="EMBL/GenBank/DDBJ databases">
        <title>Draft Genome Sequence of Deinococcus sonorensis Type Strain KR-87, a Biofilm Producing Representative of the Genus Deinococcus.</title>
        <authorList>
            <person name="Boren L.S."/>
            <person name="Grosso R.A."/>
            <person name="Hugenberg-Cox A.N."/>
            <person name="Hill J.T.E."/>
            <person name="Albert C.M."/>
            <person name="Tuohy J.M."/>
        </authorList>
    </citation>
    <scope>NUCLEOTIDE SEQUENCE</scope>
    <source>
        <strain evidence="1">KR-87</strain>
        <plasmid evidence="1">pDson03</plasmid>
    </source>
</reference>
<protein>
    <submittedName>
        <fullName evidence="1">Uncharacterized protein</fullName>
    </submittedName>
</protein>
<dbReference type="RefSeq" id="WP_350242203.1">
    <property type="nucleotide sequence ID" value="NZ_CP158298.1"/>
</dbReference>